<dbReference type="AlphaFoldDB" id="A0A517KZ79"/>
<dbReference type="InterPro" id="IPR013112">
    <property type="entry name" value="FAD-bd_8"/>
</dbReference>
<proteinExistence type="predicted"/>
<organism evidence="12 13">
    <name type="scientific">Venturia effusa</name>
    <dbReference type="NCBI Taxonomy" id="50376"/>
    <lineage>
        <taxon>Eukaryota</taxon>
        <taxon>Fungi</taxon>
        <taxon>Dikarya</taxon>
        <taxon>Ascomycota</taxon>
        <taxon>Pezizomycotina</taxon>
        <taxon>Dothideomycetes</taxon>
        <taxon>Pleosporomycetidae</taxon>
        <taxon>Venturiales</taxon>
        <taxon>Venturiaceae</taxon>
        <taxon>Venturia</taxon>
    </lineage>
</organism>
<comment type="subcellular location">
    <subcellularLocation>
        <location evidence="1">Membrane</location>
        <topology evidence="1">Multi-pass membrane protein</topology>
    </subcellularLocation>
</comment>
<feature type="compositionally biased region" description="Polar residues" evidence="7">
    <location>
        <begin position="524"/>
        <end position="536"/>
    </location>
</feature>
<dbReference type="CDD" id="cd06186">
    <property type="entry name" value="NOX_Duox_like_FAD_NADP"/>
    <property type="match status" value="1"/>
</dbReference>
<evidence type="ECO:0000256" key="8">
    <source>
        <dbReference type="SAM" id="Phobius"/>
    </source>
</evidence>
<dbReference type="InterPro" id="IPR051410">
    <property type="entry name" value="Ferric/Cupric_Reductase"/>
</dbReference>
<evidence type="ECO:0000256" key="9">
    <source>
        <dbReference type="SAM" id="SignalP"/>
    </source>
</evidence>
<dbReference type="GO" id="GO:0006879">
    <property type="term" value="P:intracellular iron ion homeostasis"/>
    <property type="evidence" value="ECO:0007669"/>
    <property type="project" value="TreeGrafter"/>
</dbReference>
<evidence type="ECO:0000259" key="11">
    <source>
        <dbReference type="Pfam" id="PF08022"/>
    </source>
</evidence>
<dbReference type="Pfam" id="PF08022">
    <property type="entry name" value="FAD_binding_8"/>
    <property type="match status" value="1"/>
</dbReference>
<feature type="transmembrane region" description="Helical" evidence="8">
    <location>
        <begin position="271"/>
        <end position="291"/>
    </location>
</feature>
<evidence type="ECO:0000256" key="5">
    <source>
        <dbReference type="ARBA" id="ARBA00023065"/>
    </source>
</evidence>
<feature type="transmembrane region" description="Helical" evidence="8">
    <location>
        <begin position="378"/>
        <end position="401"/>
    </location>
</feature>
<reference evidence="12 13" key="1">
    <citation type="submission" date="2019-07" db="EMBL/GenBank/DDBJ databases">
        <title>Finished genome of Venturia effusa.</title>
        <authorList>
            <person name="Young C.A."/>
            <person name="Cox M.P."/>
            <person name="Ganley A.R.D."/>
            <person name="David W.J."/>
        </authorList>
    </citation>
    <scope>NUCLEOTIDE SEQUENCE [LARGE SCALE GENOMIC DNA]</scope>
    <source>
        <strain evidence="13">albino</strain>
    </source>
</reference>
<feature type="region of interest" description="Disordered" evidence="7">
    <location>
        <begin position="494"/>
        <end position="537"/>
    </location>
</feature>
<keyword evidence="5" id="KW-0406">Ion transport</keyword>
<evidence type="ECO:0000313" key="13">
    <source>
        <dbReference type="Proteomes" id="UP000316270"/>
    </source>
</evidence>
<name>A0A517KZ79_9PEZI</name>
<evidence type="ECO:0000313" key="12">
    <source>
        <dbReference type="EMBL" id="QDS68683.1"/>
    </source>
</evidence>
<feature type="transmembrane region" description="Helical" evidence="8">
    <location>
        <begin position="312"/>
        <end position="333"/>
    </location>
</feature>
<evidence type="ECO:0000256" key="3">
    <source>
        <dbReference type="ARBA" id="ARBA00022692"/>
    </source>
</evidence>
<dbReference type="EMBL" id="CP042186">
    <property type="protein sequence ID" value="QDS68683.1"/>
    <property type="molecule type" value="Genomic_DNA"/>
</dbReference>
<accession>A0A517KZ79</accession>
<dbReference type="SFLD" id="SFLDS00052">
    <property type="entry name" value="Ferric_Reductase_Domain"/>
    <property type="match status" value="1"/>
</dbReference>
<dbReference type="GO" id="GO:0000293">
    <property type="term" value="F:ferric-chelate reductase activity"/>
    <property type="evidence" value="ECO:0007669"/>
    <property type="project" value="TreeGrafter"/>
</dbReference>
<feature type="chain" id="PRO_5022040242" description="Ferric oxidoreductase domain-containing protein" evidence="9">
    <location>
        <begin position="24"/>
        <end position="696"/>
    </location>
</feature>
<evidence type="ECO:0000256" key="7">
    <source>
        <dbReference type="SAM" id="MobiDB-lite"/>
    </source>
</evidence>
<dbReference type="GO" id="GO:0006826">
    <property type="term" value="P:iron ion transport"/>
    <property type="evidence" value="ECO:0007669"/>
    <property type="project" value="TreeGrafter"/>
</dbReference>
<sequence>MPRMKQSGLFICAILSTTSNAGGLVGFGIDKFPRPPLRCPFVCRQVISTSVLTCSTEKGPKPTTSPKCYASNDAFLETLAHCMKSKCADLKLWQGEKFWSEYASGSPAVAAKYSYAETLGRLATSPPNITLTRGKTLNITSNISDHDYQATWTTLGESEGAQIATSRYAIALVSSAILIPIVFSLLRLVPLPRTLLTKVSSYLITPATWGSKHRTPIGGNIGICPTRGQSLFIFFLCALNLLLCVATYRFVPLEKQNRFKSKHTELLIGMGNRIGHISLANLALLTLFAGRNNFLLWITRWPRSTFLLFHHWLGYIVVLEASVHALIYLYIYATGTGSNKLSVESKEDFWIWGAIAVISYSLIYPLASLPVRQKAYELFLACHRVLALLAMIGAFLHTFLVNAKNGFHNWVIAAFAALGFDYLMRVIRIMRNGLCMAEITVIDDDYMRVDVKGPTAEGHAYVYFPTLLWQFWQSHPFSVAASVHGYLPFEAHNFDDSGPNTPHDTSDPEKGGVNLESSGKRTDVSNPPVLSSNPASLPTRPSAGITFFIRRKKGLTSLLSERTRIPILVESSYGSHSDVSRYPNLIAISGGVGIVTVLPLLRTHPGRTKLYWSLRTPGLLDALASDIKGTDKEVLVGARMDVQKILEEEVAGRNGKGACVIVSGPGGLADEVRRVLVELGKRKDAWPVKLVDETFD</sequence>
<keyword evidence="2" id="KW-0813">Transport</keyword>
<feature type="signal peptide" evidence="9">
    <location>
        <begin position="1"/>
        <end position="23"/>
    </location>
</feature>
<dbReference type="STRING" id="50376.A0A517KZ79"/>
<evidence type="ECO:0000259" key="10">
    <source>
        <dbReference type="Pfam" id="PF01794"/>
    </source>
</evidence>
<feature type="transmembrane region" description="Helical" evidence="8">
    <location>
        <begin position="168"/>
        <end position="189"/>
    </location>
</feature>
<protein>
    <recommendedName>
        <fullName evidence="14">Ferric oxidoreductase domain-containing protein</fullName>
    </recommendedName>
</protein>
<dbReference type="GO" id="GO:0015677">
    <property type="term" value="P:copper ion import"/>
    <property type="evidence" value="ECO:0007669"/>
    <property type="project" value="TreeGrafter"/>
</dbReference>
<keyword evidence="13" id="KW-1185">Reference proteome</keyword>
<feature type="transmembrane region" description="Helical" evidence="8">
    <location>
        <begin position="231"/>
        <end position="251"/>
    </location>
</feature>
<dbReference type="SUPFAM" id="SSF52343">
    <property type="entry name" value="Ferredoxin reductase-like, C-terminal NADP-linked domain"/>
    <property type="match status" value="1"/>
</dbReference>
<feature type="transmembrane region" description="Helical" evidence="8">
    <location>
        <begin position="407"/>
        <end position="424"/>
    </location>
</feature>
<evidence type="ECO:0000256" key="6">
    <source>
        <dbReference type="ARBA" id="ARBA00023136"/>
    </source>
</evidence>
<keyword evidence="6 8" id="KW-0472">Membrane</keyword>
<evidence type="ECO:0008006" key="14">
    <source>
        <dbReference type="Google" id="ProtNLM"/>
    </source>
</evidence>
<dbReference type="OrthoDB" id="167398at2759"/>
<dbReference type="InterPro" id="IPR039261">
    <property type="entry name" value="FNR_nucleotide-bd"/>
</dbReference>
<keyword evidence="3 8" id="KW-0812">Transmembrane</keyword>
<evidence type="ECO:0000256" key="2">
    <source>
        <dbReference type="ARBA" id="ARBA00022448"/>
    </source>
</evidence>
<dbReference type="InterPro" id="IPR013130">
    <property type="entry name" value="Fe3_Rdtase_TM_dom"/>
</dbReference>
<feature type="transmembrane region" description="Helical" evidence="8">
    <location>
        <begin position="349"/>
        <end position="366"/>
    </location>
</feature>
<dbReference type="GO" id="GO:0005886">
    <property type="term" value="C:plasma membrane"/>
    <property type="evidence" value="ECO:0007669"/>
    <property type="project" value="TreeGrafter"/>
</dbReference>
<evidence type="ECO:0000256" key="4">
    <source>
        <dbReference type="ARBA" id="ARBA00022989"/>
    </source>
</evidence>
<evidence type="ECO:0000256" key="1">
    <source>
        <dbReference type="ARBA" id="ARBA00004141"/>
    </source>
</evidence>
<dbReference type="PANTHER" id="PTHR32361">
    <property type="entry name" value="FERRIC/CUPRIC REDUCTASE TRANSMEMBRANE COMPONENT"/>
    <property type="match status" value="1"/>
</dbReference>
<keyword evidence="9" id="KW-0732">Signal</keyword>
<dbReference type="Pfam" id="PF01794">
    <property type="entry name" value="Ferric_reduct"/>
    <property type="match status" value="1"/>
</dbReference>
<feature type="domain" description="Ferric oxidoreductase" evidence="10">
    <location>
        <begin position="275"/>
        <end position="393"/>
    </location>
</feature>
<dbReference type="Proteomes" id="UP000316270">
    <property type="component" value="Chromosome 2"/>
</dbReference>
<keyword evidence="4 8" id="KW-1133">Transmembrane helix</keyword>
<feature type="domain" description="FAD-binding 8" evidence="11">
    <location>
        <begin position="435"/>
        <end position="483"/>
    </location>
</feature>
<dbReference type="PANTHER" id="PTHR32361:SF9">
    <property type="entry name" value="FERRIC REDUCTASE TRANSMEMBRANE COMPONENT 3-RELATED"/>
    <property type="match status" value="1"/>
</dbReference>
<gene>
    <name evidence="12" type="ORF">FKW77_002280</name>
</gene>